<dbReference type="AlphaFoldDB" id="A0A060Z8L4"/>
<dbReference type="InterPro" id="IPR039753">
    <property type="entry name" value="RG7MT1"/>
</dbReference>
<dbReference type="PaxDb" id="8022-A0A060Z8L4"/>
<accession>A0A060Z8L4</accession>
<evidence type="ECO:0000256" key="2">
    <source>
        <dbReference type="ARBA" id="ARBA00022603"/>
    </source>
</evidence>
<dbReference type="GO" id="GO:0004482">
    <property type="term" value="F:mRNA 5'-cap (guanine-N7-)-methyltransferase activity"/>
    <property type="evidence" value="ECO:0007669"/>
    <property type="project" value="UniProtKB-EC"/>
</dbReference>
<feature type="domain" description="MRNA cap 0 methyltransferase" evidence="8">
    <location>
        <begin position="1"/>
        <end position="113"/>
    </location>
</feature>
<keyword evidence="5" id="KW-0694">RNA-binding</keyword>
<evidence type="ECO:0000313" key="10">
    <source>
        <dbReference type="Proteomes" id="UP000193380"/>
    </source>
</evidence>
<reference evidence="9" key="1">
    <citation type="journal article" date="2014" name="Nat. Commun.">
        <title>The rainbow trout genome provides novel insights into evolution after whole-genome duplication in vertebrates.</title>
        <authorList>
            <person name="Berthelot C."/>
            <person name="Brunet F."/>
            <person name="Chalopin D."/>
            <person name="Juanchich A."/>
            <person name="Bernard M."/>
            <person name="Noel B."/>
            <person name="Bento P."/>
            <person name="Da Silva C."/>
            <person name="Labadie K."/>
            <person name="Alberti A."/>
            <person name="Aury J.M."/>
            <person name="Louis A."/>
            <person name="Dehais P."/>
            <person name="Bardou P."/>
            <person name="Montfort J."/>
            <person name="Klopp C."/>
            <person name="Cabau C."/>
            <person name="Gaspin C."/>
            <person name="Thorgaard G.H."/>
            <person name="Boussaha M."/>
            <person name="Quillet E."/>
            <person name="Guyomard R."/>
            <person name="Galiana D."/>
            <person name="Bobe J."/>
            <person name="Volff J.N."/>
            <person name="Genet C."/>
            <person name="Wincker P."/>
            <person name="Jaillon O."/>
            <person name="Roest Crollius H."/>
            <person name="Guiguen Y."/>
        </authorList>
    </citation>
    <scope>NUCLEOTIDE SEQUENCE [LARGE SCALE GENOMIC DNA]</scope>
</reference>
<keyword evidence="6" id="KW-0507">mRNA processing</keyword>
<gene>
    <name evidence="9" type="ORF">GSONMT00025452001</name>
</gene>
<sequence>MACVLFPSRKRVETLDSNSFGNEVFSVTFQKKGDYPLFGCQYDFNLEGVVNVPEFLVYFPLFEEMAKKYNMRLVFKKTFSQFFEEHIKNDQHKMLMQRMQALEVGINIHYQSKVWTPSHSRVFLDFFLTIFYIVKLIVKTSKL</sequence>
<dbReference type="STRING" id="8022.A0A060Z8L4"/>
<dbReference type="EC" id="2.1.1.56" evidence="1"/>
<evidence type="ECO:0000256" key="5">
    <source>
        <dbReference type="ARBA" id="ARBA00022884"/>
    </source>
</evidence>
<evidence type="ECO:0000256" key="4">
    <source>
        <dbReference type="ARBA" id="ARBA00022691"/>
    </source>
</evidence>
<dbReference type="EMBL" id="FR956258">
    <property type="protein sequence ID" value="CDR00361.1"/>
    <property type="molecule type" value="Genomic_DNA"/>
</dbReference>
<evidence type="ECO:0000259" key="8">
    <source>
        <dbReference type="PROSITE" id="PS51562"/>
    </source>
</evidence>
<evidence type="ECO:0000313" key="9">
    <source>
        <dbReference type="EMBL" id="CDR00361.1"/>
    </source>
</evidence>
<name>A0A060Z8L4_ONCMY</name>
<keyword evidence="2" id="KW-0489">Methyltransferase</keyword>
<dbReference type="PANTHER" id="PTHR12189">
    <property type="entry name" value="MRNA GUANINE-7- METHYLTRANSFERASE"/>
    <property type="match status" value="1"/>
</dbReference>
<dbReference type="Gene3D" id="3.40.50.150">
    <property type="entry name" value="Vaccinia Virus protein VP39"/>
    <property type="match status" value="1"/>
</dbReference>
<dbReference type="PANTHER" id="PTHR12189:SF2">
    <property type="entry name" value="MRNA CAP GUANINE-N7 METHYLTRANSFERASE"/>
    <property type="match status" value="1"/>
</dbReference>
<comment type="catalytic activity">
    <reaction evidence="7">
        <text>a 5'-end (5'-triphosphoguanosine)-ribonucleoside in mRNA + S-adenosyl-L-methionine = a 5'-end (N(7)-methyl 5'-triphosphoguanosine)-ribonucleoside in mRNA + S-adenosyl-L-homocysteine</text>
        <dbReference type="Rhea" id="RHEA:67008"/>
        <dbReference type="Rhea" id="RHEA-COMP:17166"/>
        <dbReference type="Rhea" id="RHEA-COMP:17167"/>
        <dbReference type="ChEBI" id="CHEBI:57856"/>
        <dbReference type="ChEBI" id="CHEBI:59789"/>
        <dbReference type="ChEBI" id="CHEBI:156461"/>
        <dbReference type="ChEBI" id="CHEBI:167617"/>
        <dbReference type="EC" id="2.1.1.56"/>
    </reaction>
</comment>
<dbReference type="Proteomes" id="UP000193380">
    <property type="component" value="Unassembled WGS sequence"/>
</dbReference>
<reference evidence="9" key="2">
    <citation type="submission" date="2014-03" db="EMBL/GenBank/DDBJ databases">
        <authorList>
            <person name="Genoscope - CEA"/>
        </authorList>
    </citation>
    <scope>NUCLEOTIDE SEQUENCE</scope>
</reference>
<dbReference type="GO" id="GO:0003723">
    <property type="term" value="F:RNA binding"/>
    <property type="evidence" value="ECO:0007669"/>
    <property type="project" value="UniProtKB-KW"/>
</dbReference>
<evidence type="ECO:0000256" key="7">
    <source>
        <dbReference type="ARBA" id="ARBA00044712"/>
    </source>
</evidence>
<dbReference type="InterPro" id="IPR004971">
    <property type="entry name" value="mRNA_G-N7_MeTrfase_dom"/>
</dbReference>
<dbReference type="InterPro" id="IPR029063">
    <property type="entry name" value="SAM-dependent_MTases_sf"/>
</dbReference>
<protein>
    <recommendedName>
        <fullName evidence="1">mRNA (guanine-N(7))-methyltransferase</fullName>
        <ecNumber evidence="1">2.1.1.56</ecNumber>
    </recommendedName>
</protein>
<dbReference type="Pfam" id="PF03291">
    <property type="entry name" value="mRNA_G-N7_MeTrfase"/>
    <property type="match status" value="1"/>
</dbReference>
<evidence type="ECO:0000256" key="6">
    <source>
        <dbReference type="ARBA" id="ARBA00023042"/>
    </source>
</evidence>
<dbReference type="PROSITE" id="PS51562">
    <property type="entry name" value="RNA_CAP0_MT"/>
    <property type="match status" value="1"/>
</dbReference>
<evidence type="ECO:0000256" key="3">
    <source>
        <dbReference type="ARBA" id="ARBA00022679"/>
    </source>
</evidence>
<keyword evidence="3" id="KW-0808">Transferase</keyword>
<proteinExistence type="predicted"/>
<dbReference type="GO" id="GO:0005634">
    <property type="term" value="C:nucleus"/>
    <property type="evidence" value="ECO:0007669"/>
    <property type="project" value="TreeGrafter"/>
</dbReference>
<keyword evidence="4" id="KW-0949">S-adenosyl-L-methionine</keyword>
<organism evidence="9 10">
    <name type="scientific">Oncorhynchus mykiss</name>
    <name type="common">Rainbow trout</name>
    <name type="synonym">Salmo gairdneri</name>
    <dbReference type="NCBI Taxonomy" id="8022"/>
    <lineage>
        <taxon>Eukaryota</taxon>
        <taxon>Metazoa</taxon>
        <taxon>Chordata</taxon>
        <taxon>Craniata</taxon>
        <taxon>Vertebrata</taxon>
        <taxon>Euteleostomi</taxon>
        <taxon>Actinopterygii</taxon>
        <taxon>Neopterygii</taxon>
        <taxon>Teleostei</taxon>
        <taxon>Protacanthopterygii</taxon>
        <taxon>Salmoniformes</taxon>
        <taxon>Salmonidae</taxon>
        <taxon>Salmoninae</taxon>
        <taxon>Oncorhynchus</taxon>
    </lineage>
</organism>
<keyword evidence="6" id="KW-0506">mRNA capping</keyword>
<evidence type="ECO:0000256" key="1">
    <source>
        <dbReference type="ARBA" id="ARBA00011926"/>
    </source>
</evidence>